<protein>
    <submittedName>
        <fullName evidence="3">Uncharacterized protein</fullName>
    </submittedName>
</protein>
<sequence>MSRVSIFALLTFLLVLIQTSISSPTAVCSDINALHELKISSSFKNTIQSYSFLPKNKIYFVTQEVTFSDWSQSSDFILGHFTEANGGQDQFKQLFSGEENIIKDFVVFDKDSSELFCSASVHNSAESNYTLSLLTYGKRVPIPYPIPVENVYDVNGTVIQKRTISRVILEDFSYEASRKQIQLANITPNTTTLSDDTNIDGVIAMLYFSEGSLKLMRGVMRGEGADKKLHPSLTYDWTHLVVPKVVGYSIDASTYDSILHVHHETNELLVVVTLDRMQQAAFEDVHPGIALKFNNMMRAPFVLRFSMDGTLLSATNVIQNTFNDEVSLHVSGIDVRDNKLLVVGNQFPSDGLHFDHIAGGAYYSVVDLSPGGGAKKFTRSHNFLLSGDDARYGFIMRDATFAPDSESTNIFFFAGDVQKDTKNLYDVEGRVFLSDGTSALRQIIVGESGSNIVRKMSRYLDSDTGGESVVLDMHMDAPLSPPEHPDDPQKEPFRKVNAGFWLMDCSSPDHTMETAAYISFFTILSISLMVFIGAVSAFSVLCVFQEREKRAKRQANLQGERAQLVVNRR</sequence>
<keyword evidence="2" id="KW-0732">Signal</keyword>
<keyword evidence="1" id="KW-0812">Transmembrane</keyword>
<dbReference type="EMBL" id="HBGD01001386">
    <property type="protein sequence ID" value="CAD9077888.1"/>
    <property type="molecule type" value="Transcribed_RNA"/>
</dbReference>
<evidence type="ECO:0000256" key="1">
    <source>
        <dbReference type="SAM" id="Phobius"/>
    </source>
</evidence>
<feature type="chain" id="PRO_5030599475" evidence="2">
    <location>
        <begin position="23"/>
        <end position="569"/>
    </location>
</feature>
<feature type="signal peptide" evidence="2">
    <location>
        <begin position="1"/>
        <end position="22"/>
    </location>
</feature>
<dbReference type="AlphaFoldDB" id="A0A7S1PFD6"/>
<feature type="transmembrane region" description="Helical" evidence="1">
    <location>
        <begin position="515"/>
        <end position="544"/>
    </location>
</feature>
<accession>A0A7S1PFD6</accession>
<keyword evidence="1" id="KW-1133">Transmembrane helix</keyword>
<keyword evidence="1" id="KW-0472">Membrane</keyword>
<organism evidence="3">
    <name type="scientific">Percolomonas cosmopolitus</name>
    <dbReference type="NCBI Taxonomy" id="63605"/>
    <lineage>
        <taxon>Eukaryota</taxon>
        <taxon>Discoba</taxon>
        <taxon>Heterolobosea</taxon>
        <taxon>Tetramitia</taxon>
        <taxon>Eutetramitia</taxon>
        <taxon>Percolomonadidae</taxon>
        <taxon>Percolomonas</taxon>
    </lineage>
</organism>
<reference evidence="3" key="1">
    <citation type="submission" date="2021-01" db="EMBL/GenBank/DDBJ databases">
        <authorList>
            <person name="Corre E."/>
            <person name="Pelletier E."/>
            <person name="Niang G."/>
            <person name="Scheremetjew M."/>
            <person name="Finn R."/>
            <person name="Kale V."/>
            <person name="Holt S."/>
            <person name="Cochrane G."/>
            <person name="Meng A."/>
            <person name="Brown T."/>
            <person name="Cohen L."/>
        </authorList>
    </citation>
    <scope>NUCLEOTIDE SEQUENCE</scope>
    <source>
        <strain evidence="3">WS</strain>
    </source>
</reference>
<gene>
    <name evidence="3" type="ORF">PCOS0759_LOCUS1120</name>
</gene>
<evidence type="ECO:0000256" key="2">
    <source>
        <dbReference type="SAM" id="SignalP"/>
    </source>
</evidence>
<proteinExistence type="predicted"/>
<evidence type="ECO:0000313" key="3">
    <source>
        <dbReference type="EMBL" id="CAD9077888.1"/>
    </source>
</evidence>
<name>A0A7S1PFD6_9EUKA</name>